<evidence type="ECO:0000313" key="4">
    <source>
        <dbReference type="EMBL" id="PCE65785.1"/>
    </source>
</evidence>
<feature type="transmembrane region" description="Helical" evidence="1">
    <location>
        <begin position="87"/>
        <end position="107"/>
    </location>
</feature>
<name>A0A2A4GDC8_9FLAO</name>
<dbReference type="Proteomes" id="UP000219559">
    <property type="component" value="Unassembled WGS sequence"/>
</dbReference>
<evidence type="ECO:0000256" key="1">
    <source>
        <dbReference type="SAM" id="Phobius"/>
    </source>
</evidence>
<dbReference type="OrthoDB" id="649666at2"/>
<evidence type="ECO:0000259" key="2">
    <source>
        <dbReference type="Pfam" id="PF04773"/>
    </source>
</evidence>
<evidence type="ECO:0008006" key="6">
    <source>
        <dbReference type="Google" id="ProtNLM"/>
    </source>
</evidence>
<dbReference type="InterPro" id="IPR012373">
    <property type="entry name" value="Ferrdict_sens_TM"/>
</dbReference>
<feature type="domain" description="FecR protein" evidence="2">
    <location>
        <begin position="184"/>
        <end position="270"/>
    </location>
</feature>
<dbReference type="Gene3D" id="2.60.120.1440">
    <property type="match status" value="1"/>
</dbReference>
<comment type="caution">
    <text evidence="4">The sequence shown here is derived from an EMBL/GenBank/DDBJ whole genome shotgun (WGS) entry which is preliminary data.</text>
</comment>
<dbReference type="AlphaFoldDB" id="A0A2A4GDC8"/>
<keyword evidence="1" id="KW-0812">Transmembrane</keyword>
<dbReference type="PANTHER" id="PTHR30273">
    <property type="entry name" value="PERIPLASMIC SIGNAL SENSOR AND SIGMA FACTOR ACTIVATOR FECR-RELATED"/>
    <property type="match status" value="1"/>
</dbReference>
<evidence type="ECO:0000259" key="3">
    <source>
        <dbReference type="Pfam" id="PF16344"/>
    </source>
</evidence>
<protein>
    <recommendedName>
        <fullName evidence="6">FecR protein domain-containing protein</fullName>
    </recommendedName>
</protein>
<dbReference type="Pfam" id="PF16344">
    <property type="entry name" value="FecR_C"/>
    <property type="match status" value="1"/>
</dbReference>
<dbReference type="RefSeq" id="WP_097441315.1">
    <property type="nucleotide sequence ID" value="NZ_NBWU01000001.1"/>
</dbReference>
<evidence type="ECO:0000313" key="5">
    <source>
        <dbReference type="Proteomes" id="UP000219559"/>
    </source>
</evidence>
<dbReference type="EMBL" id="NBWU01000001">
    <property type="protein sequence ID" value="PCE65785.1"/>
    <property type="molecule type" value="Genomic_DNA"/>
</dbReference>
<gene>
    <name evidence="4" type="ORF">B7P33_00315</name>
</gene>
<feature type="domain" description="Protein FecR C-terminal" evidence="3">
    <location>
        <begin position="319"/>
        <end position="386"/>
    </location>
</feature>
<keyword evidence="5" id="KW-1185">Reference proteome</keyword>
<dbReference type="Pfam" id="PF04773">
    <property type="entry name" value="FecR"/>
    <property type="match status" value="1"/>
</dbReference>
<dbReference type="Gene3D" id="3.55.50.30">
    <property type="match status" value="1"/>
</dbReference>
<accession>A0A2A4GDC8</accession>
<keyword evidence="1" id="KW-0472">Membrane</keyword>
<keyword evidence="1" id="KW-1133">Transmembrane helix</keyword>
<organism evidence="4 5">
    <name type="scientific">Sediminicola luteus</name>
    <dbReference type="NCBI Taxonomy" id="319238"/>
    <lineage>
        <taxon>Bacteria</taxon>
        <taxon>Pseudomonadati</taxon>
        <taxon>Bacteroidota</taxon>
        <taxon>Flavobacteriia</taxon>
        <taxon>Flavobacteriales</taxon>
        <taxon>Flavobacteriaceae</taxon>
        <taxon>Sediminicola</taxon>
    </lineage>
</organism>
<dbReference type="InterPro" id="IPR032508">
    <property type="entry name" value="FecR_C"/>
</dbReference>
<proteinExistence type="predicted"/>
<dbReference type="PANTHER" id="PTHR30273:SF2">
    <property type="entry name" value="PROTEIN FECR"/>
    <property type="match status" value="1"/>
</dbReference>
<dbReference type="GO" id="GO:0016989">
    <property type="term" value="F:sigma factor antagonist activity"/>
    <property type="evidence" value="ECO:0007669"/>
    <property type="project" value="TreeGrafter"/>
</dbReference>
<reference evidence="4 5" key="1">
    <citation type="submission" date="2017-04" db="EMBL/GenBank/DDBJ databases">
        <title>A new member of the family Flavobacteriaceae isolated from ascidians.</title>
        <authorList>
            <person name="Chen L."/>
        </authorList>
    </citation>
    <scope>NUCLEOTIDE SEQUENCE [LARGE SCALE GENOMIC DNA]</scope>
    <source>
        <strain evidence="4 5">HQA918</strain>
    </source>
</reference>
<dbReference type="InterPro" id="IPR006860">
    <property type="entry name" value="FecR"/>
</dbReference>
<sequence length="389" mass="43593">MESNQENRNEHALLRLKRMAGIATNEEMEQLERLEQDISDKGHNPKIGPTQEGYTEFESFSLSLDTQAAKEKVWGRYQDHRARKRKWVLGAAAAVLAALLLSSVYFLRNGSGSTLEPPVLQGVVLSTGNSGESYGLDHMDPQQLLTNNGSLKVALTAGKMDYSANAEGLKKSHNLKVPLARTFELVLADGTKVHLNAGTELSYPTSFKGDTIRRVRLKGEGYFEVSHNPAQPFIVEAGDATAVRVLGTSFNVSCFEEEQEVRTVLVEGKVGIHLDAKNYSDKAVHLKPGQMSSTDRNAKTTRITEVDTDLYTSWVRGQLIFQETPFSEIKKRLERKFDVEIVNRVPRIEATRYTGIFKDEDLGAILNVFARYSDFEFKKENHQIIIEEP</sequence>